<sequence length="251" mass="27527">MDILEEEELERISGLLQRDNLVRGLGIVEHVYRLLHSCLQFVLSSVHLLSLQYVQTITKHKRLPDIDSLADSATRPMGQVVRSQSSSSVTKQFWYQGKGTNNILPDSNAKHKQKLAFIVADNLTRGSADDTSRAPEQDVFEREKVRLLESQTDNVDKLVSESSSSSRGQYNMDDPGGKSNGPVSDISHYLGSSNYGYSNTNGSTSRLQHQGSLLSNPSQIGVGKVPRGGTTNLGQVNERSGLQVSNHCDLG</sequence>
<evidence type="ECO:0000313" key="3">
    <source>
        <dbReference type="Proteomes" id="UP001208570"/>
    </source>
</evidence>
<proteinExistence type="predicted"/>
<organism evidence="2 3">
    <name type="scientific">Paralvinella palmiformis</name>
    <dbReference type="NCBI Taxonomy" id="53620"/>
    <lineage>
        <taxon>Eukaryota</taxon>
        <taxon>Metazoa</taxon>
        <taxon>Spiralia</taxon>
        <taxon>Lophotrochozoa</taxon>
        <taxon>Annelida</taxon>
        <taxon>Polychaeta</taxon>
        <taxon>Sedentaria</taxon>
        <taxon>Canalipalpata</taxon>
        <taxon>Terebellida</taxon>
        <taxon>Terebelliformia</taxon>
        <taxon>Alvinellidae</taxon>
        <taxon>Paralvinella</taxon>
    </lineage>
</organism>
<evidence type="ECO:0000256" key="1">
    <source>
        <dbReference type="SAM" id="MobiDB-lite"/>
    </source>
</evidence>
<feature type="region of interest" description="Disordered" evidence="1">
    <location>
        <begin position="200"/>
        <end position="251"/>
    </location>
</feature>
<feature type="compositionally biased region" description="Polar residues" evidence="1">
    <location>
        <begin position="206"/>
        <end position="219"/>
    </location>
</feature>
<protein>
    <submittedName>
        <fullName evidence="2">Uncharacterized protein</fullName>
    </submittedName>
</protein>
<gene>
    <name evidence="2" type="ORF">LSH36_742g01011</name>
</gene>
<dbReference type="Proteomes" id="UP001208570">
    <property type="component" value="Unassembled WGS sequence"/>
</dbReference>
<feature type="compositionally biased region" description="Polar residues" evidence="1">
    <location>
        <begin position="229"/>
        <end position="251"/>
    </location>
</feature>
<name>A0AAD9J131_9ANNE</name>
<accession>A0AAD9J131</accession>
<evidence type="ECO:0000313" key="2">
    <source>
        <dbReference type="EMBL" id="KAK2144629.1"/>
    </source>
</evidence>
<keyword evidence="3" id="KW-1185">Reference proteome</keyword>
<dbReference type="EMBL" id="JAODUP010000742">
    <property type="protein sequence ID" value="KAK2144629.1"/>
    <property type="molecule type" value="Genomic_DNA"/>
</dbReference>
<reference evidence="2" key="1">
    <citation type="journal article" date="2023" name="Mol. Biol. Evol.">
        <title>Third-Generation Sequencing Reveals the Adaptive Role of the Epigenome in Three Deep-Sea Polychaetes.</title>
        <authorList>
            <person name="Perez M."/>
            <person name="Aroh O."/>
            <person name="Sun Y."/>
            <person name="Lan Y."/>
            <person name="Juniper S.K."/>
            <person name="Young C.R."/>
            <person name="Angers B."/>
            <person name="Qian P.Y."/>
        </authorList>
    </citation>
    <scope>NUCLEOTIDE SEQUENCE</scope>
    <source>
        <strain evidence="2">P08H-3</strain>
    </source>
</reference>
<feature type="region of interest" description="Disordered" evidence="1">
    <location>
        <begin position="126"/>
        <end position="187"/>
    </location>
</feature>
<comment type="caution">
    <text evidence="2">The sequence shown here is derived from an EMBL/GenBank/DDBJ whole genome shotgun (WGS) entry which is preliminary data.</text>
</comment>
<feature type="compositionally biased region" description="Basic and acidic residues" evidence="1">
    <location>
        <begin position="127"/>
        <end position="147"/>
    </location>
</feature>
<dbReference type="AlphaFoldDB" id="A0AAD9J131"/>